<evidence type="ECO:0000313" key="1">
    <source>
        <dbReference type="EMBL" id="CAG8744679.1"/>
    </source>
</evidence>
<proteinExistence type="predicted"/>
<feature type="non-terminal residue" evidence="1">
    <location>
        <position position="181"/>
    </location>
</feature>
<feature type="non-terminal residue" evidence="1">
    <location>
        <position position="1"/>
    </location>
</feature>
<accession>A0ACA9QE00</accession>
<evidence type="ECO:0000313" key="2">
    <source>
        <dbReference type="Proteomes" id="UP000789920"/>
    </source>
</evidence>
<comment type="caution">
    <text evidence="1">The sequence shown here is derived from an EMBL/GenBank/DDBJ whole genome shotgun (WGS) entry which is preliminary data.</text>
</comment>
<sequence>PETQITAISLVYRALGDEPPIEKEDLRVEVNHVTSSALMECEVDSDRYRRMLKISDQPIDAIAMQELDSNPQTHWRRFWFHLCTKFLFLWFDDVFEGFRSIREMEAEMKPLSDENKTNLRKLKNRHAKSKAIHAIHLQKSLKGVIEKVVSWKDLFGISDEIQEMYKEYIENFPENILEILL</sequence>
<gene>
    <name evidence="1" type="ORF">RPERSI_LOCUS13529</name>
</gene>
<organism evidence="1 2">
    <name type="scientific">Racocetra persica</name>
    <dbReference type="NCBI Taxonomy" id="160502"/>
    <lineage>
        <taxon>Eukaryota</taxon>
        <taxon>Fungi</taxon>
        <taxon>Fungi incertae sedis</taxon>
        <taxon>Mucoromycota</taxon>
        <taxon>Glomeromycotina</taxon>
        <taxon>Glomeromycetes</taxon>
        <taxon>Diversisporales</taxon>
        <taxon>Gigasporaceae</taxon>
        <taxon>Racocetra</taxon>
    </lineage>
</organism>
<protein>
    <submittedName>
        <fullName evidence="1">30775_t:CDS:1</fullName>
    </submittedName>
</protein>
<reference evidence="1" key="1">
    <citation type="submission" date="2021-06" db="EMBL/GenBank/DDBJ databases">
        <authorList>
            <person name="Kallberg Y."/>
            <person name="Tangrot J."/>
            <person name="Rosling A."/>
        </authorList>
    </citation>
    <scope>NUCLEOTIDE SEQUENCE</scope>
    <source>
        <strain evidence="1">MA461A</strain>
    </source>
</reference>
<dbReference type="Proteomes" id="UP000789920">
    <property type="component" value="Unassembled WGS sequence"/>
</dbReference>
<dbReference type="EMBL" id="CAJVQC010030110">
    <property type="protein sequence ID" value="CAG8744679.1"/>
    <property type="molecule type" value="Genomic_DNA"/>
</dbReference>
<name>A0ACA9QE00_9GLOM</name>
<keyword evidence="2" id="KW-1185">Reference proteome</keyword>